<dbReference type="PROSITE" id="PS51385">
    <property type="entry name" value="YJEF_N"/>
    <property type="match status" value="1"/>
</dbReference>
<keyword evidence="3" id="KW-1185">Reference proteome</keyword>
<dbReference type="Gene3D" id="3.40.50.10260">
    <property type="entry name" value="YjeF N-terminal domain"/>
    <property type="match status" value="1"/>
</dbReference>
<evidence type="ECO:0000259" key="1">
    <source>
        <dbReference type="PROSITE" id="PS51385"/>
    </source>
</evidence>
<sequence length="99" mass="10399">MRSYYPCEQIRAAEEPLLASLPEGTLMRRAAYGLARVVATELHTRTGAVAGRTVTLLVGSGDNGGDALWAGVFLRRRGVAVTALLLAPDRTHPGGVAAL</sequence>
<evidence type="ECO:0000313" key="3">
    <source>
        <dbReference type="Proteomes" id="UP001336020"/>
    </source>
</evidence>
<dbReference type="EMBL" id="JAUTXY010000027">
    <property type="protein sequence ID" value="MEE2062104.1"/>
    <property type="molecule type" value="Genomic_DNA"/>
</dbReference>
<dbReference type="RefSeq" id="WP_330137202.1">
    <property type="nucleotide sequence ID" value="NZ_JAUTXY010000027.1"/>
</dbReference>
<dbReference type="InterPro" id="IPR004443">
    <property type="entry name" value="YjeF_N_dom"/>
</dbReference>
<feature type="non-terminal residue" evidence="2">
    <location>
        <position position="99"/>
    </location>
</feature>
<feature type="domain" description="YjeF N-terminal" evidence="1">
    <location>
        <begin position="10"/>
        <end position="99"/>
    </location>
</feature>
<gene>
    <name evidence="2" type="ORF">Q7514_31730</name>
</gene>
<protein>
    <submittedName>
        <fullName evidence="2">NAD(P)H-hydrate epimerase</fullName>
    </submittedName>
</protein>
<name>A0ABU7LKL6_9NOCA</name>
<comment type="caution">
    <text evidence="2">The sequence shown here is derived from an EMBL/GenBank/DDBJ whole genome shotgun (WGS) entry which is preliminary data.</text>
</comment>
<reference evidence="2 3" key="1">
    <citation type="submission" date="2023-07" db="EMBL/GenBank/DDBJ databases">
        <authorList>
            <person name="Girao M."/>
            <person name="Carvalho M.F."/>
        </authorList>
    </citation>
    <scope>NUCLEOTIDE SEQUENCE [LARGE SCALE GENOMIC DNA]</scope>
    <source>
        <strain evidence="2 3">YIM65754</strain>
    </source>
</reference>
<dbReference type="Pfam" id="PF03853">
    <property type="entry name" value="YjeF_N"/>
    <property type="match status" value="1"/>
</dbReference>
<accession>A0ABU7LKL6</accession>
<organism evidence="2 3">
    <name type="scientific">Rhodococcus artemisiae</name>
    <dbReference type="NCBI Taxonomy" id="714159"/>
    <lineage>
        <taxon>Bacteria</taxon>
        <taxon>Bacillati</taxon>
        <taxon>Actinomycetota</taxon>
        <taxon>Actinomycetes</taxon>
        <taxon>Mycobacteriales</taxon>
        <taxon>Nocardiaceae</taxon>
        <taxon>Rhodococcus</taxon>
    </lineage>
</organism>
<dbReference type="Proteomes" id="UP001336020">
    <property type="component" value="Unassembled WGS sequence"/>
</dbReference>
<evidence type="ECO:0000313" key="2">
    <source>
        <dbReference type="EMBL" id="MEE2062104.1"/>
    </source>
</evidence>
<dbReference type="InterPro" id="IPR036652">
    <property type="entry name" value="YjeF_N_dom_sf"/>
</dbReference>
<proteinExistence type="predicted"/>
<dbReference type="SUPFAM" id="SSF64153">
    <property type="entry name" value="YjeF N-terminal domain-like"/>
    <property type="match status" value="1"/>
</dbReference>